<evidence type="ECO:0000313" key="4">
    <source>
        <dbReference type="Proteomes" id="UP000029120"/>
    </source>
</evidence>
<dbReference type="FunFam" id="1.25.40.10:FF:000158">
    <property type="entry name" value="pentatricopeptide repeat-containing protein At2g33680"/>
    <property type="match status" value="1"/>
</dbReference>
<dbReference type="Pfam" id="PF13041">
    <property type="entry name" value="PPR_2"/>
    <property type="match status" value="2"/>
</dbReference>
<dbReference type="Pfam" id="PF01535">
    <property type="entry name" value="PPR"/>
    <property type="match status" value="2"/>
</dbReference>
<feature type="repeat" description="PPR" evidence="2">
    <location>
        <begin position="113"/>
        <end position="147"/>
    </location>
</feature>
<dbReference type="Pfam" id="PF20431">
    <property type="entry name" value="E_motif"/>
    <property type="match status" value="1"/>
</dbReference>
<dbReference type="FunFam" id="1.25.40.10:FF:000073">
    <property type="entry name" value="Pentatricopeptide repeat-containing protein chloroplastic"/>
    <property type="match status" value="1"/>
</dbReference>
<dbReference type="InterPro" id="IPR002885">
    <property type="entry name" value="PPR_rpt"/>
</dbReference>
<dbReference type="Gene3D" id="1.25.40.10">
    <property type="entry name" value="Tetratricopeptide repeat domain"/>
    <property type="match status" value="4"/>
</dbReference>
<dbReference type="OrthoDB" id="1882346at2759"/>
<dbReference type="InterPro" id="IPR046960">
    <property type="entry name" value="PPR_At4g14850-like_plant"/>
</dbReference>
<dbReference type="InterPro" id="IPR046848">
    <property type="entry name" value="E_motif"/>
</dbReference>
<dbReference type="FunFam" id="1.25.40.10:FF:000353">
    <property type="entry name" value="Pentatricopeptide repeat-containing protein At4g39530"/>
    <property type="match status" value="1"/>
</dbReference>
<dbReference type="PROSITE" id="PS51375">
    <property type="entry name" value="PPR"/>
    <property type="match status" value="4"/>
</dbReference>
<dbReference type="EMBL" id="CM002875">
    <property type="protein sequence ID" value="KFK30524.1"/>
    <property type="molecule type" value="Genomic_DNA"/>
</dbReference>
<name>A0A087GKX2_ARAAL</name>
<dbReference type="Proteomes" id="UP000029120">
    <property type="component" value="Chromosome 7"/>
</dbReference>
<protein>
    <recommendedName>
        <fullName evidence="5">Pentatricopeptide repeat-containing protein</fullName>
    </recommendedName>
</protein>
<proteinExistence type="predicted"/>
<dbReference type="AlphaFoldDB" id="A0A087GKX2"/>
<dbReference type="OMA" id="ARDRTHY"/>
<dbReference type="GO" id="GO:0003723">
    <property type="term" value="F:RNA binding"/>
    <property type="evidence" value="ECO:0007669"/>
    <property type="project" value="InterPro"/>
</dbReference>
<evidence type="ECO:0000313" key="3">
    <source>
        <dbReference type="EMBL" id="KFK30524.1"/>
    </source>
</evidence>
<evidence type="ECO:0008006" key="5">
    <source>
        <dbReference type="Google" id="ProtNLM"/>
    </source>
</evidence>
<feature type="repeat" description="PPR" evidence="2">
    <location>
        <begin position="214"/>
        <end position="248"/>
    </location>
</feature>
<dbReference type="GO" id="GO:0009451">
    <property type="term" value="P:RNA modification"/>
    <property type="evidence" value="ECO:0007669"/>
    <property type="project" value="InterPro"/>
</dbReference>
<dbReference type="Gramene" id="KFK30524">
    <property type="protein sequence ID" value="KFK30524"/>
    <property type="gene ID" value="AALP_AA7G273700"/>
</dbReference>
<gene>
    <name evidence="3" type="ordered locus">AALP_Aa7g273700</name>
</gene>
<reference evidence="4" key="1">
    <citation type="journal article" date="2015" name="Nat. Plants">
        <title>Genome expansion of Arabis alpina linked with retrotransposition and reduced symmetric DNA methylation.</title>
        <authorList>
            <person name="Willing E.M."/>
            <person name="Rawat V."/>
            <person name="Mandakova T."/>
            <person name="Maumus F."/>
            <person name="James G.V."/>
            <person name="Nordstroem K.J."/>
            <person name="Becker C."/>
            <person name="Warthmann N."/>
            <person name="Chica C."/>
            <person name="Szarzynska B."/>
            <person name="Zytnicki M."/>
            <person name="Albani M.C."/>
            <person name="Kiefer C."/>
            <person name="Bergonzi S."/>
            <person name="Castaings L."/>
            <person name="Mateos J.L."/>
            <person name="Berns M.C."/>
            <person name="Bujdoso N."/>
            <person name="Piofczyk T."/>
            <person name="de Lorenzo L."/>
            <person name="Barrero-Sicilia C."/>
            <person name="Mateos I."/>
            <person name="Piednoel M."/>
            <person name="Hagmann J."/>
            <person name="Chen-Min-Tao R."/>
            <person name="Iglesias-Fernandez R."/>
            <person name="Schuster S.C."/>
            <person name="Alonso-Blanco C."/>
            <person name="Roudier F."/>
            <person name="Carbonero P."/>
            <person name="Paz-Ares J."/>
            <person name="Davis S.J."/>
            <person name="Pecinka A."/>
            <person name="Quesneville H."/>
            <person name="Colot V."/>
            <person name="Lysak M.A."/>
            <person name="Weigel D."/>
            <person name="Coupland G."/>
            <person name="Schneeberger K."/>
        </authorList>
    </citation>
    <scope>NUCLEOTIDE SEQUENCE [LARGE SCALE GENOMIC DNA]</scope>
    <source>
        <strain evidence="4">cv. Pajares</strain>
    </source>
</reference>
<dbReference type="NCBIfam" id="TIGR00756">
    <property type="entry name" value="PPR"/>
    <property type="match status" value="4"/>
</dbReference>
<organism evidence="3 4">
    <name type="scientific">Arabis alpina</name>
    <name type="common">Alpine rock-cress</name>
    <dbReference type="NCBI Taxonomy" id="50452"/>
    <lineage>
        <taxon>Eukaryota</taxon>
        <taxon>Viridiplantae</taxon>
        <taxon>Streptophyta</taxon>
        <taxon>Embryophyta</taxon>
        <taxon>Tracheophyta</taxon>
        <taxon>Spermatophyta</taxon>
        <taxon>Magnoliopsida</taxon>
        <taxon>eudicotyledons</taxon>
        <taxon>Gunneridae</taxon>
        <taxon>Pentapetalae</taxon>
        <taxon>rosids</taxon>
        <taxon>malvids</taxon>
        <taxon>Brassicales</taxon>
        <taxon>Brassicaceae</taxon>
        <taxon>Arabideae</taxon>
        <taxon>Arabis</taxon>
    </lineage>
</organism>
<keyword evidence="4" id="KW-1185">Reference proteome</keyword>
<feature type="repeat" description="PPR" evidence="2">
    <location>
        <begin position="494"/>
        <end position="528"/>
    </location>
</feature>
<accession>A0A087GKX2</accession>
<dbReference type="PANTHER" id="PTHR47926">
    <property type="entry name" value="PENTATRICOPEPTIDE REPEAT-CONTAINING PROTEIN"/>
    <property type="match status" value="1"/>
</dbReference>
<evidence type="ECO:0000256" key="2">
    <source>
        <dbReference type="PROSITE-ProRule" id="PRU00708"/>
    </source>
</evidence>
<feature type="repeat" description="PPR" evidence="2">
    <location>
        <begin position="394"/>
        <end position="428"/>
    </location>
</feature>
<dbReference type="SUPFAM" id="SSF48452">
    <property type="entry name" value="TPR-like"/>
    <property type="match status" value="1"/>
</dbReference>
<evidence type="ECO:0000256" key="1">
    <source>
        <dbReference type="ARBA" id="ARBA00022737"/>
    </source>
</evidence>
<keyword evidence="1" id="KW-0677">Repeat</keyword>
<sequence>MRRSHGSLRKVQETIRFYSSSSSCSASSLLEFVNVDFPSTLGNRGRREFTRLLKLRESNDHNVVHGQIIVSGFESDTYLSNVLMNSYSKAGVFGYVRDIDYARLVFDALPEKSTVTWTTMISGCVKMGRSYVALELFYQLMEGNIVPDGYILSAVLSACSILSFIEGGKQIHAHILRHGHEMDASLINVLIDSYVKCGKVRSGRKLFDGMWNKNIISWTTIVSGYKENSLHKEAMELFSGMSNFGLKPDVYACSSILTSCASLHALEYGRHVHAYIIKANLGNDSYVTNSLIDMLLKTRDTIALIDVYSNCYCLKDSRLVFDEVKEKDLVVWNSMFSAAGNLASLQLGQEFHCQLMKRGLERNPYITNALLDMYAKCGSPEDAHKAFDSAASRDVVCWNSVISSYANHGEGKKALQMLERMMNEGIEPNYITFVGVLSACRAGRLNEARELIEKMPFKPPAIVWRSLLSGCAKTSNIELAEHAAEMAISLDPTDSGSFTLLSNIYASKGMWTDAKKVRERMKSDGVVKEPGRSWIEIDKKIKGVT</sequence>
<dbReference type="eggNOG" id="KOG4197">
    <property type="taxonomic scope" value="Eukaryota"/>
</dbReference>
<dbReference type="GO" id="GO:0099402">
    <property type="term" value="P:plant organ development"/>
    <property type="evidence" value="ECO:0007669"/>
    <property type="project" value="UniProtKB-ARBA"/>
</dbReference>
<dbReference type="InterPro" id="IPR011990">
    <property type="entry name" value="TPR-like_helical_dom_sf"/>
</dbReference>